<dbReference type="Pfam" id="PF00034">
    <property type="entry name" value="Cytochrom_C"/>
    <property type="match status" value="1"/>
</dbReference>
<evidence type="ECO:0000313" key="11">
    <source>
        <dbReference type="Proteomes" id="UP000078543"/>
    </source>
</evidence>
<dbReference type="AlphaFoldDB" id="A0A178MIV9"/>
<proteinExistence type="predicted"/>
<dbReference type="Gene3D" id="1.10.760.10">
    <property type="entry name" value="Cytochrome c-like domain"/>
    <property type="match status" value="1"/>
</dbReference>
<dbReference type="EMBL" id="LWQU01000159">
    <property type="protein sequence ID" value="OAN48661.1"/>
    <property type="molecule type" value="Genomic_DNA"/>
</dbReference>
<sequence>MPAAAQDAAAVKKCLACHTFESGGAKKVGPNLFGIYGKAASVPELAGKGVVWDDANLMAYLENPSAFLAAKTGGAAKSKMALLVKDEAERKAAIAYLKTLK</sequence>
<dbReference type="GO" id="GO:0046872">
    <property type="term" value="F:metal ion binding"/>
    <property type="evidence" value="ECO:0007669"/>
    <property type="project" value="UniProtKB-KW"/>
</dbReference>
<feature type="domain" description="Cytochrome c" evidence="9">
    <location>
        <begin position="2"/>
        <end position="101"/>
    </location>
</feature>
<protein>
    <recommendedName>
        <fullName evidence="9">Cytochrome c domain-containing protein</fullName>
    </recommendedName>
</protein>
<accession>A0A178MIV9</accession>
<evidence type="ECO:0000256" key="1">
    <source>
        <dbReference type="ARBA" id="ARBA00003590"/>
    </source>
</evidence>
<evidence type="ECO:0000313" key="10">
    <source>
        <dbReference type="EMBL" id="OAN48661.1"/>
    </source>
</evidence>
<dbReference type="PROSITE" id="PS51007">
    <property type="entry name" value="CYTC"/>
    <property type="match status" value="1"/>
</dbReference>
<dbReference type="PANTHER" id="PTHR11961">
    <property type="entry name" value="CYTOCHROME C"/>
    <property type="match status" value="1"/>
</dbReference>
<reference evidence="10 11" key="1">
    <citation type="submission" date="2016-04" db="EMBL/GenBank/DDBJ databases">
        <title>Draft genome sequence of freshwater magnetotactic bacteria Magnetospirillum marisnigri SP-1 and Magnetospirillum moscoviense BB-1.</title>
        <authorList>
            <person name="Koziaeva V."/>
            <person name="Dziuba M.V."/>
            <person name="Ivanov T.M."/>
            <person name="Kuznetsov B."/>
            <person name="Grouzdev D.S."/>
        </authorList>
    </citation>
    <scope>NUCLEOTIDE SEQUENCE [LARGE SCALE GENOMIC DNA]</scope>
    <source>
        <strain evidence="10 11">BB-1</strain>
    </source>
</reference>
<keyword evidence="2" id="KW-0813">Transport</keyword>
<evidence type="ECO:0000256" key="3">
    <source>
        <dbReference type="ARBA" id="ARBA00022531"/>
    </source>
</evidence>
<dbReference type="InterPro" id="IPR036909">
    <property type="entry name" value="Cyt_c-like_dom_sf"/>
</dbReference>
<evidence type="ECO:0000256" key="6">
    <source>
        <dbReference type="ARBA" id="ARBA00022982"/>
    </source>
</evidence>
<dbReference type="STRING" id="1437059.A6A05_14965"/>
<dbReference type="PRINTS" id="PR00604">
    <property type="entry name" value="CYTCHRMECIAB"/>
</dbReference>
<keyword evidence="6" id="KW-0249">Electron transport</keyword>
<comment type="function">
    <text evidence="1">Cytochrome c2 is found mainly in purple, non-sulfur, photosynthetic bacteria where it functions as the electron donor to the oxidized bacteriochlorophyll in the photophosphorylation pathway. However, it may also have a role in the respiratory chain and is found in some non-photosynthetic bacteria.</text>
</comment>
<keyword evidence="7 8" id="KW-0408">Iron</keyword>
<dbReference type="InterPro" id="IPR002327">
    <property type="entry name" value="Cyt_c_1A/1B"/>
</dbReference>
<evidence type="ECO:0000256" key="7">
    <source>
        <dbReference type="ARBA" id="ARBA00023004"/>
    </source>
</evidence>
<keyword evidence="11" id="KW-1185">Reference proteome</keyword>
<dbReference type="InterPro" id="IPR009056">
    <property type="entry name" value="Cyt_c-like_dom"/>
</dbReference>
<dbReference type="SUPFAM" id="SSF46626">
    <property type="entry name" value="Cytochrome c"/>
    <property type="match status" value="1"/>
</dbReference>
<evidence type="ECO:0000256" key="2">
    <source>
        <dbReference type="ARBA" id="ARBA00022448"/>
    </source>
</evidence>
<dbReference type="GO" id="GO:0009055">
    <property type="term" value="F:electron transfer activity"/>
    <property type="evidence" value="ECO:0007669"/>
    <property type="project" value="InterPro"/>
</dbReference>
<evidence type="ECO:0000259" key="9">
    <source>
        <dbReference type="PROSITE" id="PS51007"/>
    </source>
</evidence>
<gene>
    <name evidence="10" type="ORF">A6A05_14965</name>
</gene>
<evidence type="ECO:0000256" key="8">
    <source>
        <dbReference type="PROSITE-ProRule" id="PRU00433"/>
    </source>
</evidence>
<keyword evidence="4 8" id="KW-0349">Heme</keyword>
<evidence type="ECO:0000256" key="5">
    <source>
        <dbReference type="ARBA" id="ARBA00022723"/>
    </source>
</evidence>
<evidence type="ECO:0000256" key="4">
    <source>
        <dbReference type="ARBA" id="ARBA00022617"/>
    </source>
</evidence>
<keyword evidence="5 8" id="KW-0479">Metal-binding</keyword>
<keyword evidence="3" id="KW-0602">Photosynthesis</keyword>
<dbReference type="GO" id="GO:0015979">
    <property type="term" value="P:photosynthesis"/>
    <property type="evidence" value="ECO:0007669"/>
    <property type="project" value="UniProtKB-KW"/>
</dbReference>
<comment type="caution">
    <text evidence="10">The sequence shown here is derived from an EMBL/GenBank/DDBJ whole genome shotgun (WGS) entry which is preliminary data.</text>
</comment>
<dbReference type="Proteomes" id="UP000078543">
    <property type="component" value="Unassembled WGS sequence"/>
</dbReference>
<organism evidence="10 11">
    <name type="scientific">Magnetospirillum moscoviense</name>
    <dbReference type="NCBI Taxonomy" id="1437059"/>
    <lineage>
        <taxon>Bacteria</taxon>
        <taxon>Pseudomonadati</taxon>
        <taxon>Pseudomonadota</taxon>
        <taxon>Alphaproteobacteria</taxon>
        <taxon>Rhodospirillales</taxon>
        <taxon>Rhodospirillaceae</taxon>
        <taxon>Magnetospirillum</taxon>
    </lineage>
</organism>
<dbReference type="GO" id="GO:0020037">
    <property type="term" value="F:heme binding"/>
    <property type="evidence" value="ECO:0007669"/>
    <property type="project" value="InterPro"/>
</dbReference>
<name>A0A178MIV9_9PROT</name>